<gene>
    <name evidence="1" type="ordered locus">Slit_1767</name>
</gene>
<dbReference type="KEGG" id="slt:Slit_1767"/>
<evidence type="ECO:0000313" key="1">
    <source>
        <dbReference type="EMBL" id="ADE11998.1"/>
    </source>
</evidence>
<protein>
    <submittedName>
        <fullName evidence="1">Addiction module antidote protein</fullName>
    </submittedName>
</protein>
<dbReference type="OrthoDB" id="9798416at2"/>
<evidence type="ECO:0000313" key="2">
    <source>
        <dbReference type="Proteomes" id="UP000001625"/>
    </source>
</evidence>
<dbReference type="AlphaFoldDB" id="D5CSR2"/>
<dbReference type="HOGENOM" id="CLU_137365_3_2_4"/>
<organism evidence="1 2">
    <name type="scientific">Sideroxydans lithotrophicus (strain ES-1)</name>
    <dbReference type="NCBI Taxonomy" id="580332"/>
    <lineage>
        <taxon>Bacteria</taxon>
        <taxon>Pseudomonadati</taxon>
        <taxon>Pseudomonadota</taxon>
        <taxon>Betaproteobacteria</taxon>
        <taxon>Nitrosomonadales</taxon>
        <taxon>Gallionellaceae</taxon>
        <taxon>Sideroxydans</taxon>
    </lineage>
</organism>
<dbReference type="NCBIfam" id="TIGR02684">
    <property type="entry name" value="dnstrm_HI1420"/>
    <property type="match status" value="1"/>
</dbReference>
<dbReference type="GO" id="GO:0003677">
    <property type="term" value="F:DNA binding"/>
    <property type="evidence" value="ECO:0007669"/>
    <property type="project" value="InterPro"/>
</dbReference>
<dbReference type="eggNOG" id="COG3636">
    <property type="taxonomic scope" value="Bacteria"/>
</dbReference>
<sequence length="108" mass="11673">MNKLNKASISNHDAMLRELRADPEYAAEFVKVALEEMEDPDTCAAALLALRTVAEAYGMAKVAEEAGIQRESLYRSLSPSGNPTLRTLMAVMKAVGLRISAVPDKAHA</sequence>
<dbReference type="SUPFAM" id="SSF47413">
    <property type="entry name" value="lambda repressor-like DNA-binding domains"/>
    <property type="match status" value="1"/>
</dbReference>
<dbReference type="Proteomes" id="UP000001625">
    <property type="component" value="Chromosome"/>
</dbReference>
<dbReference type="Gene3D" id="1.10.260.40">
    <property type="entry name" value="lambda repressor-like DNA-binding domains"/>
    <property type="match status" value="1"/>
</dbReference>
<reference evidence="1 2" key="1">
    <citation type="submission" date="2010-03" db="EMBL/GenBank/DDBJ databases">
        <title>Complete sequence of Sideroxydans lithotrophicus ES-1.</title>
        <authorList>
            <consortium name="US DOE Joint Genome Institute"/>
            <person name="Lucas S."/>
            <person name="Copeland A."/>
            <person name="Lapidus A."/>
            <person name="Cheng J.-F."/>
            <person name="Bruce D."/>
            <person name="Goodwin L."/>
            <person name="Pitluck S."/>
            <person name="Munk A.C."/>
            <person name="Detter J.C."/>
            <person name="Han C."/>
            <person name="Tapia R."/>
            <person name="Larimer F."/>
            <person name="Land M."/>
            <person name="Hauser L."/>
            <person name="Kyrpides N."/>
            <person name="Ivanova N."/>
            <person name="Emerson D."/>
            <person name="Woyke T."/>
        </authorList>
    </citation>
    <scope>NUCLEOTIDE SEQUENCE [LARGE SCALE GENOMIC DNA]</scope>
    <source>
        <strain evidence="1 2">ES-1</strain>
    </source>
</reference>
<dbReference type="PANTHER" id="PTHR40275">
    <property type="entry name" value="SSL7038 PROTEIN"/>
    <property type="match status" value="1"/>
</dbReference>
<dbReference type="RefSeq" id="WP_013029896.1">
    <property type="nucleotide sequence ID" value="NC_013959.1"/>
</dbReference>
<dbReference type="InterPro" id="IPR010982">
    <property type="entry name" value="Lambda_DNA-bd_dom_sf"/>
</dbReference>
<accession>D5CSR2</accession>
<dbReference type="STRING" id="580332.Slit_1767"/>
<name>D5CSR2_SIDLE</name>
<proteinExistence type="predicted"/>
<dbReference type="Pfam" id="PF21716">
    <property type="entry name" value="dnstrm_HI1420"/>
    <property type="match status" value="1"/>
</dbReference>
<dbReference type="PANTHER" id="PTHR40275:SF1">
    <property type="entry name" value="SSL7038 PROTEIN"/>
    <property type="match status" value="1"/>
</dbReference>
<dbReference type="EMBL" id="CP001965">
    <property type="protein sequence ID" value="ADE11998.1"/>
    <property type="molecule type" value="Genomic_DNA"/>
</dbReference>
<dbReference type="InterPro" id="IPR014057">
    <property type="entry name" value="HI1420"/>
</dbReference>
<keyword evidence="2" id="KW-1185">Reference proteome</keyword>